<dbReference type="Proteomes" id="UP000093053">
    <property type="component" value="Chromosome"/>
</dbReference>
<dbReference type="AlphaFoldDB" id="A0A1B2HRW7"/>
<keyword evidence="1" id="KW-1133">Transmembrane helix</keyword>
<feature type="transmembrane region" description="Helical" evidence="1">
    <location>
        <begin position="140"/>
        <end position="162"/>
    </location>
</feature>
<accession>A0A1B2HRW7</accession>
<keyword evidence="3" id="KW-1185">Reference proteome</keyword>
<protein>
    <submittedName>
        <fullName evidence="2">Uncharacterized protein</fullName>
    </submittedName>
</protein>
<name>A0A1B2HRW7_9PSEU</name>
<evidence type="ECO:0000313" key="3">
    <source>
        <dbReference type="Proteomes" id="UP000093053"/>
    </source>
</evidence>
<dbReference type="EMBL" id="CP016793">
    <property type="protein sequence ID" value="ANZ40441.1"/>
    <property type="molecule type" value="Genomic_DNA"/>
</dbReference>
<reference evidence="2 3" key="1">
    <citation type="submission" date="2016-07" db="EMBL/GenBank/DDBJ databases">
        <title>Complete genome sequence of the Lentzea guizhouensis DHS C013.</title>
        <authorList>
            <person name="Cao C."/>
        </authorList>
    </citation>
    <scope>NUCLEOTIDE SEQUENCE [LARGE SCALE GENOMIC DNA]</scope>
    <source>
        <strain evidence="2 3">DHS C013</strain>
    </source>
</reference>
<evidence type="ECO:0000256" key="1">
    <source>
        <dbReference type="SAM" id="Phobius"/>
    </source>
</evidence>
<keyword evidence="1" id="KW-0812">Transmembrane</keyword>
<dbReference type="KEGG" id="led:BBK82_34925"/>
<sequence length="164" mass="18397">MAARESWSARNVVGGARMDTDIPAPVPVEDLIAQRGRGLAHAADGYLDRAEVARAWPVVWNYHAVIQANRVQTREASVTGTYGTTTWTEYHAEDVQRVADAIARGTAEVWPEWRKDTEAGRAEQQRYHERWRREVVRTRWIQAAIVLVLLLGVGVLVVLSVIDA</sequence>
<organism evidence="2 3">
    <name type="scientific">Lentzea guizhouensis</name>
    <dbReference type="NCBI Taxonomy" id="1586287"/>
    <lineage>
        <taxon>Bacteria</taxon>
        <taxon>Bacillati</taxon>
        <taxon>Actinomycetota</taxon>
        <taxon>Actinomycetes</taxon>
        <taxon>Pseudonocardiales</taxon>
        <taxon>Pseudonocardiaceae</taxon>
        <taxon>Lentzea</taxon>
    </lineage>
</organism>
<keyword evidence="1" id="KW-0472">Membrane</keyword>
<evidence type="ECO:0000313" key="2">
    <source>
        <dbReference type="EMBL" id="ANZ40441.1"/>
    </source>
</evidence>
<proteinExistence type="predicted"/>
<gene>
    <name evidence="2" type="ORF">BBK82_34925</name>
</gene>